<feature type="compositionally biased region" description="Basic and acidic residues" evidence="1">
    <location>
        <begin position="1"/>
        <end position="17"/>
    </location>
</feature>
<gene>
    <name evidence="2" type="ORF">AAFF_G00260290</name>
</gene>
<feature type="region of interest" description="Disordered" evidence="1">
    <location>
        <begin position="42"/>
        <end position="70"/>
    </location>
</feature>
<feature type="region of interest" description="Disordered" evidence="1">
    <location>
        <begin position="1"/>
        <end position="29"/>
    </location>
</feature>
<proteinExistence type="predicted"/>
<dbReference type="EMBL" id="JAINUG010000354">
    <property type="protein sequence ID" value="KAJ8377424.1"/>
    <property type="molecule type" value="Genomic_DNA"/>
</dbReference>
<evidence type="ECO:0000313" key="3">
    <source>
        <dbReference type="Proteomes" id="UP001221898"/>
    </source>
</evidence>
<reference evidence="2" key="1">
    <citation type="journal article" date="2023" name="Science">
        <title>Genome structures resolve the early diversification of teleost fishes.</title>
        <authorList>
            <person name="Parey E."/>
            <person name="Louis A."/>
            <person name="Montfort J."/>
            <person name="Bouchez O."/>
            <person name="Roques C."/>
            <person name="Iampietro C."/>
            <person name="Lluch J."/>
            <person name="Castinel A."/>
            <person name="Donnadieu C."/>
            <person name="Desvignes T."/>
            <person name="Floi Bucao C."/>
            <person name="Jouanno E."/>
            <person name="Wen M."/>
            <person name="Mejri S."/>
            <person name="Dirks R."/>
            <person name="Jansen H."/>
            <person name="Henkel C."/>
            <person name="Chen W.J."/>
            <person name="Zahm M."/>
            <person name="Cabau C."/>
            <person name="Klopp C."/>
            <person name="Thompson A.W."/>
            <person name="Robinson-Rechavi M."/>
            <person name="Braasch I."/>
            <person name="Lecointre G."/>
            <person name="Bobe J."/>
            <person name="Postlethwait J.H."/>
            <person name="Berthelot C."/>
            <person name="Roest Crollius H."/>
            <person name="Guiguen Y."/>
        </authorList>
    </citation>
    <scope>NUCLEOTIDE SEQUENCE</scope>
    <source>
        <strain evidence="2">NC1722</strain>
    </source>
</reference>
<sequence>MGHQRGDYARAIQEERGSSSQRGGRRNAGAAGWRLPFLLSAENLERRSRQGPDLHTDRETKHQRVLRSRETGLVLSPGGISSAGYLICAEMKRARLAQCHQTGPAAMSPFDDVMTDEH</sequence>
<name>A0AAD7RBY8_9TELE</name>
<feature type="compositionally biased region" description="Low complexity" evidence="1">
    <location>
        <begin position="18"/>
        <end position="29"/>
    </location>
</feature>
<feature type="compositionally biased region" description="Basic and acidic residues" evidence="1">
    <location>
        <begin position="43"/>
        <end position="70"/>
    </location>
</feature>
<protein>
    <submittedName>
        <fullName evidence="2">Uncharacterized protein</fullName>
    </submittedName>
</protein>
<dbReference type="Proteomes" id="UP001221898">
    <property type="component" value="Unassembled WGS sequence"/>
</dbReference>
<evidence type="ECO:0000313" key="2">
    <source>
        <dbReference type="EMBL" id="KAJ8377424.1"/>
    </source>
</evidence>
<dbReference type="AlphaFoldDB" id="A0AAD7RBY8"/>
<accession>A0AAD7RBY8</accession>
<organism evidence="2 3">
    <name type="scientific">Aldrovandia affinis</name>
    <dbReference type="NCBI Taxonomy" id="143900"/>
    <lineage>
        <taxon>Eukaryota</taxon>
        <taxon>Metazoa</taxon>
        <taxon>Chordata</taxon>
        <taxon>Craniata</taxon>
        <taxon>Vertebrata</taxon>
        <taxon>Euteleostomi</taxon>
        <taxon>Actinopterygii</taxon>
        <taxon>Neopterygii</taxon>
        <taxon>Teleostei</taxon>
        <taxon>Notacanthiformes</taxon>
        <taxon>Halosauridae</taxon>
        <taxon>Aldrovandia</taxon>
    </lineage>
</organism>
<keyword evidence="3" id="KW-1185">Reference proteome</keyword>
<comment type="caution">
    <text evidence="2">The sequence shown here is derived from an EMBL/GenBank/DDBJ whole genome shotgun (WGS) entry which is preliminary data.</text>
</comment>
<evidence type="ECO:0000256" key="1">
    <source>
        <dbReference type="SAM" id="MobiDB-lite"/>
    </source>
</evidence>